<dbReference type="PROSITE" id="PS51337">
    <property type="entry name" value="B12_BINDING_NTER"/>
    <property type="match status" value="1"/>
</dbReference>
<dbReference type="InterPro" id="IPR036594">
    <property type="entry name" value="Meth_synthase_dom"/>
</dbReference>
<dbReference type="GO" id="GO:0046653">
    <property type="term" value="P:tetrahydrofolate metabolic process"/>
    <property type="evidence" value="ECO:0007669"/>
    <property type="project" value="TreeGrafter"/>
</dbReference>
<reference evidence="6" key="1">
    <citation type="journal article" date="2016" name="Appl. Microbiol. Biotechnol.">
        <title>Cloning, expression, and characterization of a four-component O-demethylase from human intestinal bacterium Eubacterium limosum ZL-II.</title>
        <authorList>
            <person name="Chen J.X."/>
            <person name="Deng C.Y."/>
            <person name="Zhang Y.T."/>
            <person name="Liu Z.M."/>
            <person name="Wang P.Z."/>
            <person name="Liu S.L."/>
            <person name="Qian W."/>
            <person name="Yang D.H."/>
        </authorList>
    </citation>
    <scope>NUCLEOTIDE SEQUENCE</scope>
    <source>
        <strain evidence="6">ZL-II</strain>
    </source>
</reference>
<dbReference type="Pfam" id="PF02310">
    <property type="entry name" value="B12-binding"/>
    <property type="match status" value="1"/>
</dbReference>
<dbReference type="SUPFAM" id="SSF52242">
    <property type="entry name" value="Cobalamin (vitamin B12)-binding domain"/>
    <property type="match status" value="1"/>
</dbReference>
<dbReference type="InterPro" id="IPR003759">
    <property type="entry name" value="Cbl-bd_cap"/>
</dbReference>
<dbReference type="Gene3D" id="3.40.50.280">
    <property type="entry name" value="Cobalamin-binding domain"/>
    <property type="match status" value="1"/>
</dbReference>
<feature type="domain" description="B12-binding" evidence="4">
    <location>
        <begin position="88"/>
        <end position="211"/>
    </location>
</feature>
<dbReference type="GO" id="GO:0008705">
    <property type="term" value="F:methionine synthase activity"/>
    <property type="evidence" value="ECO:0007669"/>
    <property type="project" value="TreeGrafter"/>
</dbReference>
<comment type="similarity">
    <text evidence="1">Belongs to the methylamine corrinoid protein family.</text>
</comment>
<accession>A0A191T863</accession>
<dbReference type="PROSITE" id="PS51332">
    <property type="entry name" value="B12_BINDING"/>
    <property type="match status" value="1"/>
</dbReference>
<dbReference type="InterPro" id="IPR036724">
    <property type="entry name" value="Cobalamin-bd_sf"/>
</dbReference>
<dbReference type="GO" id="GO:0031419">
    <property type="term" value="F:cobalamin binding"/>
    <property type="evidence" value="ECO:0007669"/>
    <property type="project" value="InterPro"/>
</dbReference>
<sequence length="211" mass="22678">MAILEDIQNCVLDGELDEIKDLVQKAVDEGIDPATIINDGLIGGMNIVAPLFKSGEMFVPEVMESADTMNEGMQVVKPLITDADMLTKGKVIIGTVNGDLHDIGKNLVVLMMESRGYTVVDLGVDVKEDQFVQAIKEHKPDIVGMSSLLTTTMMKIDDTIKVINDAGVRGDVRIIIGGAPISQEFADDVGADGYSEDASTAVELCDRMMAM</sequence>
<dbReference type="CDD" id="cd02070">
    <property type="entry name" value="corrinoid_protein_B12-BD"/>
    <property type="match status" value="1"/>
</dbReference>
<dbReference type="EMBL" id="KU870917">
    <property type="protein sequence ID" value="ANI69961.1"/>
    <property type="molecule type" value="Genomic_DNA"/>
</dbReference>
<dbReference type="Gene3D" id="1.10.1240.10">
    <property type="entry name" value="Methionine synthase domain"/>
    <property type="match status" value="1"/>
</dbReference>
<evidence type="ECO:0000259" key="5">
    <source>
        <dbReference type="PROSITE" id="PS51337"/>
    </source>
</evidence>
<keyword evidence="3" id="KW-0170">Cobalt</keyword>
<dbReference type="GO" id="GO:0005829">
    <property type="term" value="C:cytosol"/>
    <property type="evidence" value="ECO:0007669"/>
    <property type="project" value="TreeGrafter"/>
</dbReference>
<organism evidence="6">
    <name type="scientific">Eubacterium limosum</name>
    <dbReference type="NCBI Taxonomy" id="1736"/>
    <lineage>
        <taxon>Bacteria</taxon>
        <taxon>Bacillati</taxon>
        <taxon>Bacillota</taxon>
        <taxon>Clostridia</taxon>
        <taxon>Eubacteriales</taxon>
        <taxon>Eubacteriaceae</taxon>
        <taxon>Eubacterium</taxon>
    </lineage>
</organism>
<dbReference type="FunFam" id="3.40.50.280:FF:000003">
    <property type="entry name" value="Dimethylamine methyltransferase corrinoid protein"/>
    <property type="match status" value="1"/>
</dbReference>
<dbReference type="InterPro" id="IPR006158">
    <property type="entry name" value="Cobalamin-bd"/>
</dbReference>
<protein>
    <submittedName>
        <fullName evidence="6">Corrinoid protein</fullName>
    </submittedName>
</protein>
<dbReference type="SUPFAM" id="SSF47644">
    <property type="entry name" value="Methionine synthase domain"/>
    <property type="match status" value="1"/>
</dbReference>
<dbReference type="SMART" id="SM01018">
    <property type="entry name" value="B12-binding_2"/>
    <property type="match status" value="1"/>
</dbReference>
<keyword evidence="2" id="KW-0479">Metal-binding</keyword>
<name>A0A191T863_EUBLI</name>
<proteinExistence type="inferred from homology"/>
<evidence type="ECO:0000256" key="1">
    <source>
        <dbReference type="ARBA" id="ARBA00010854"/>
    </source>
</evidence>
<evidence type="ECO:0000256" key="2">
    <source>
        <dbReference type="ARBA" id="ARBA00022723"/>
    </source>
</evidence>
<dbReference type="AlphaFoldDB" id="A0A191T863"/>
<dbReference type="GO" id="GO:0046872">
    <property type="term" value="F:metal ion binding"/>
    <property type="evidence" value="ECO:0007669"/>
    <property type="project" value="UniProtKB-KW"/>
</dbReference>
<evidence type="ECO:0000256" key="3">
    <source>
        <dbReference type="ARBA" id="ARBA00023285"/>
    </source>
</evidence>
<evidence type="ECO:0000259" key="4">
    <source>
        <dbReference type="PROSITE" id="PS51332"/>
    </source>
</evidence>
<dbReference type="Pfam" id="PF02607">
    <property type="entry name" value="B12-binding_2"/>
    <property type="match status" value="1"/>
</dbReference>
<evidence type="ECO:0000313" key="6">
    <source>
        <dbReference type="EMBL" id="ANI69961.1"/>
    </source>
</evidence>
<dbReference type="PANTHER" id="PTHR45833">
    <property type="entry name" value="METHIONINE SYNTHASE"/>
    <property type="match status" value="1"/>
</dbReference>
<dbReference type="InterPro" id="IPR050554">
    <property type="entry name" value="Met_Synthase/Corrinoid"/>
</dbReference>
<feature type="domain" description="B12-binding N-terminal" evidence="5">
    <location>
        <begin position="1"/>
        <end position="88"/>
    </location>
</feature>
<dbReference type="GO" id="GO:0050667">
    <property type="term" value="P:homocysteine metabolic process"/>
    <property type="evidence" value="ECO:0007669"/>
    <property type="project" value="TreeGrafter"/>
</dbReference>
<dbReference type="PANTHER" id="PTHR45833:SF1">
    <property type="entry name" value="METHIONINE SYNTHASE"/>
    <property type="match status" value="1"/>
</dbReference>